<evidence type="ECO:0000256" key="1">
    <source>
        <dbReference type="SAM" id="Phobius"/>
    </source>
</evidence>
<dbReference type="Proteomes" id="UP000076882">
    <property type="component" value="Unassembled WGS sequence"/>
</dbReference>
<evidence type="ECO:0000313" key="10">
    <source>
        <dbReference type="Proteomes" id="UP000094892"/>
    </source>
</evidence>
<dbReference type="Proteomes" id="UP000076989">
    <property type="component" value="Unassembled WGS sequence"/>
</dbReference>
<dbReference type="PATRIC" id="fig|1590.143.peg.232"/>
<evidence type="ECO:0000313" key="2">
    <source>
        <dbReference type="EMBL" id="KZU02686.1"/>
    </source>
</evidence>
<dbReference type="EMBL" id="CP066817">
    <property type="protein sequence ID" value="QQM62254.1"/>
    <property type="molecule type" value="Genomic_DNA"/>
</dbReference>
<dbReference type="EMBL" id="LUXM01000040">
    <property type="protein sequence ID" value="KZU92077.1"/>
    <property type="molecule type" value="Genomic_DNA"/>
</dbReference>
<dbReference type="EMBL" id="MCOL01000001">
    <property type="protein sequence ID" value="ODO61874.1"/>
    <property type="molecule type" value="Genomic_DNA"/>
</dbReference>
<gene>
    <name evidence="6" type="ORF">JH395_06900</name>
    <name evidence="3" type="ORF">Lp19_3363</name>
    <name evidence="5" type="ORF">LPJSA22_01853</name>
    <name evidence="4" type="ORF">NAB2_1607</name>
    <name evidence="2" type="ORF">Nizo2260_2327</name>
</gene>
<dbReference type="EMBL" id="LUWI01000029">
    <property type="protein sequence ID" value="KZU02686.1"/>
    <property type="molecule type" value="Genomic_DNA"/>
</dbReference>
<dbReference type="Proteomes" id="UP000076872">
    <property type="component" value="Unassembled WGS sequence"/>
</dbReference>
<evidence type="ECO:0000313" key="5">
    <source>
        <dbReference type="EMBL" id="ODO61874.1"/>
    </source>
</evidence>
<protein>
    <submittedName>
        <fullName evidence="5">Uncharacterized protein</fullName>
    </submittedName>
</protein>
<evidence type="ECO:0000313" key="7">
    <source>
        <dbReference type="Proteomes" id="UP000076872"/>
    </source>
</evidence>
<reference evidence="6 11" key="3">
    <citation type="submission" date="2020-12" db="EMBL/GenBank/DDBJ databases">
        <title>Whole genome sequencing of Lactobacillus plantarum PC518.</title>
        <authorList>
            <person name="Guo Q."/>
        </authorList>
    </citation>
    <scope>NUCLEOTIDE SEQUENCE [LARGE SCALE GENOMIC DNA]</scope>
    <source>
        <strain evidence="6 11">PC518</strain>
    </source>
</reference>
<evidence type="ECO:0000313" key="8">
    <source>
        <dbReference type="Proteomes" id="UP000076882"/>
    </source>
</evidence>
<evidence type="ECO:0000313" key="11">
    <source>
        <dbReference type="Proteomes" id="UP000595466"/>
    </source>
</evidence>
<reference evidence="7 8" key="1">
    <citation type="submission" date="2016-03" db="EMBL/GenBank/DDBJ databases">
        <title>Comparative genomics of 54 Lactobacillus plantarum strains reveals genomic uncoupling from niche constraints.</title>
        <authorList>
            <person name="Martino M.E."/>
        </authorList>
    </citation>
    <scope>NUCLEOTIDE SEQUENCE [LARGE SCALE GENOMIC DNA]</scope>
    <source>
        <strain evidence="3 8">19.1</strain>
        <strain evidence="4 7">NAB2</strain>
        <strain evidence="2 9">Nizo2260</strain>
    </source>
</reference>
<accession>A0A0G9GTN5</accession>
<dbReference type="AlphaFoldDB" id="A0A0G9GTN5"/>
<evidence type="ECO:0000313" key="4">
    <source>
        <dbReference type="EMBL" id="KZV03105.1"/>
    </source>
</evidence>
<name>A0A0G9GTN5_LACPN</name>
<dbReference type="RefSeq" id="WP_003640697.1">
    <property type="nucleotide sequence ID" value="NZ_AP018405.1"/>
</dbReference>
<dbReference type="Proteomes" id="UP000595466">
    <property type="component" value="Chromosome"/>
</dbReference>
<keyword evidence="1" id="KW-1133">Transmembrane helix</keyword>
<dbReference type="OMA" id="AYLSWAM"/>
<reference evidence="5 10" key="2">
    <citation type="submission" date="2016-08" db="EMBL/GenBank/DDBJ databases">
        <title>Genome sequencing of Lactobacillus plantarum JSA22, isolated from fermented soybean paste.</title>
        <authorList>
            <person name="Choi H.S."/>
        </authorList>
    </citation>
    <scope>NUCLEOTIDE SEQUENCE [LARGE SCALE GENOMIC DNA]</scope>
    <source>
        <strain evidence="5 10">JSA22</strain>
    </source>
</reference>
<evidence type="ECO:0000313" key="9">
    <source>
        <dbReference type="Proteomes" id="UP000076989"/>
    </source>
</evidence>
<feature type="transmembrane region" description="Helical" evidence="1">
    <location>
        <begin position="12"/>
        <end position="32"/>
    </location>
</feature>
<evidence type="ECO:0000313" key="6">
    <source>
        <dbReference type="EMBL" id="QQM62254.1"/>
    </source>
</evidence>
<feature type="transmembrane region" description="Helical" evidence="1">
    <location>
        <begin position="64"/>
        <end position="81"/>
    </location>
</feature>
<proteinExistence type="predicted"/>
<dbReference type="KEGG" id="lpb:SH83_08270"/>
<organism evidence="5 10">
    <name type="scientific">Lactiplantibacillus plantarum</name>
    <name type="common">Lactobacillus plantarum</name>
    <dbReference type="NCBI Taxonomy" id="1590"/>
    <lineage>
        <taxon>Bacteria</taxon>
        <taxon>Bacillati</taxon>
        <taxon>Bacillota</taxon>
        <taxon>Bacilli</taxon>
        <taxon>Lactobacillales</taxon>
        <taxon>Lactobacillaceae</taxon>
        <taxon>Lactiplantibacillus</taxon>
    </lineage>
</organism>
<keyword evidence="1" id="KW-0472">Membrane</keyword>
<dbReference type="GeneID" id="77218335"/>
<feature type="transmembrane region" description="Helical" evidence="1">
    <location>
        <begin position="38"/>
        <end position="57"/>
    </location>
</feature>
<keyword evidence="1" id="KW-0812">Transmembrane</keyword>
<dbReference type="Proteomes" id="UP000094892">
    <property type="component" value="Unassembled WGS sequence"/>
</dbReference>
<dbReference type="EMBL" id="LUXO01000027">
    <property type="protein sequence ID" value="KZV03105.1"/>
    <property type="molecule type" value="Genomic_DNA"/>
</dbReference>
<evidence type="ECO:0000313" key="3">
    <source>
        <dbReference type="EMBL" id="KZU92077.1"/>
    </source>
</evidence>
<sequence length="111" mass="13043">MTEKIRKFNGQYWLIALVVGVMIPWLLRFTSISRFHQIVWLLFVVDFVLAAVVGWWIRRTERTGWLVWLFPVGCFVGLYLFFPTYVYYLALVDLGISYLAYGLTGPRASLR</sequence>